<keyword evidence="1" id="KW-0547">Nucleotide-binding</keyword>
<reference evidence="5" key="1">
    <citation type="submission" date="2020-10" db="EMBL/GenBank/DDBJ databases">
        <authorList>
            <person name="Gilroy R."/>
        </authorList>
    </citation>
    <scope>NUCLEOTIDE SEQUENCE</scope>
    <source>
        <strain evidence="5">11300</strain>
    </source>
</reference>
<dbReference type="GO" id="GO:0005524">
    <property type="term" value="F:ATP binding"/>
    <property type="evidence" value="ECO:0007669"/>
    <property type="project" value="UniProtKB-KW"/>
</dbReference>
<dbReference type="InterPro" id="IPR025943">
    <property type="entry name" value="Sigma_54_int_dom_ATP-bd_2"/>
</dbReference>
<dbReference type="PANTHER" id="PTHR32071:SF57">
    <property type="entry name" value="C4-DICARBOXYLATE TRANSPORT TRANSCRIPTIONAL REGULATORY PROTEIN DCTD"/>
    <property type="match status" value="1"/>
</dbReference>
<dbReference type="Gene3D" id="3.40.50.300">
    <property type="entry name" value="P-loop containing nucleotide triphosphate hydrolases"/>
    <property type="match status" value="1"/>
</dbReference>
<dbReference type="InterPro" id="IPR058031">
    <property type="entry name" value="AAA_lid_NorR"/>
</dbReference>
<dbReference type="Proteomes" id="UP000824091">
    <property type="component" value="Unassembled WGS sequence"/>
</dbReference>
<dbReference type="AlphaFoldDB" id="A0A9D1I2K6"/>
<dbReference type="InterPro" id="IPR002078">
    <property type="entry name" value="Sigma_54_int"/>
</dbReference>
<dbReference type="SUPFAM" id="SSF52540">
    <property type="entry name" value="P-loop containing nucleoside triphosphate hydrolases"/>
    <property type="match status" value="1"/>
</dbReference>
<dbReference type="InterPro" id="IPR025662">
    <property type="entry name" value="Sigma_54_int_dom_ATP-bd_1"/>
</dbReference>
<keyword evidence="2" id="KW-0067">ATP-binding</keyword>
<dbReference type="Gene3D" id="3.30.450.20">
    <property type="entry name" value="PAS domain"/>
    <property type="match status" value="1"/>
</dbReference>
<dbReference type="FunFam" id="3.40.50.300:FF:000006">
    <property type="entry name" value="DNA-binding transcriptional regulator NtrC"/>
    <property type="match status" value="1"/>
</dbReference>
<evidence type="ECO:0000313" key="5">
    <source>
        <dbReference type="EMBL" id="HIU27211.1"/>
    </source>
</evidence>
<dbReference type="InterPro" id="IPR027417">
    <property type="entry name" value="P-loop_NTPase"/>
</dbReference>
<dbReference type="PROSITE" id="PS00675">
    <property type="entry name" value="SIGMA54_INTERACT_1"/>
    <property type="match status" value="1"/>
</dbReference>
<organism evidence="5 6">
    <name type="scientific">Candidatus Fimisoma avicola</name>
    <dbReference type="NCBI Taxonomy" id="2840826"/>
    <lineage>
        <taxon>Bacteria</taxon>
        <taxon>Bacillati</taxon>
        <taxon>Bacillota</taxon>
        <taxon>Clostridia</taxon>
        <taxon>Eubacteriales</taxon>
        <taxon>Candidatus Fimisoma</taxon>
    </lineage>
</organism>
<dbReference type="Gene3D" id="1.10.8.60">
    <property type="match status" value="1"/>
</dbReference>
<evidence type="ECO:0000313" key="6">
    <source>
        <dbReference type="Proteomes" id="UP000824091"/>
    </source>
</evidence>
<dbReference type="GO" id="GO:0006355">
    <property type="term" value="P:regulation of DNA-templated transcription"/>
    <property type="evidence" value="ECO:0007669"/>
    <property type="project" value="InterPro"/>
</dbReference>
<dbReference type="PROSITE" id="PS50045">
    <property type="entry name" value="SIGMA54_INTERACT_4"/>
    <property type="match status" value="1"/>
</dbReference>
<dbReference type="PANTHER" id="PTHR32071">
    <property type="entry name" value="TRANSCRIPTIONAL REGULATORY PROTEIN"/>
    <property type="match status" value="1"/>
</dbReference>
<gene>
    <name evidence="5" type="ORF">IAD16_02365</name>
</gene>
<dbReference type="Pfam" id="PF25601">
    <property type="entry name" value="AAA_lid_14"/>
    <property type="match status" value="1"/>
</dbReference>
<dbReference type="PROSITE" id="PS50112">
    <property type="entry name" value="PAS"/>
    <property type="match status" value="1"/>
</dbReference>
<feature type="domain" description="Sigma-54 factor interaction" evidence="3">
    <location>
        <begin position="354"/>
        <end position="580"/>
    </location>
</feature>
<feature type="domain" description="PAS" evidence="4">
    <location>
        <begin position="228"/>
        <end position="269"/>
    </location>
</feature>
<dbReference type="InterPro" id="IPR035965">
    <property type="entry name" value="PAS-like_dom_sf"/>
</dbReference>
<dbReference type="EMBL" id="DVMO01000037">
    <property type="protein sequence ID" value="HIU27211.1"/>
    <property type="molecule type" value="Genomic_DNA"/>
</dbReference>
<proteinExistence type="predicted"/>
<dbReference type="InterPro" id="IPR003593">
    <property type="entry name" value="AAA+_ATPase"/>
</dbReference>
<evidence type="ECO:0000259" key="4">
    <source>
        <dbReference type="PROSITE" id="PS50112"/>
    </source>
</evidence>
<evidence type="ECO:0000256" key="2">
    <source>
        <dbReference type="ARBA" id="ARBA00022840"/>
    </source>
</evidence>
<accession>A0A9D1I2K6</accession>
<comment type="caution">
    <text evidence="5">The sequence shown here is derived from an EMBL/GenBank/DDBJ whole genome shotgun (WGS) entry which is preliminary data.</text>
</comment>
<name>A0A9D1I2K6_9FIRM</name>
<dbReference type="SMART" id="SM00382">
    <property type="entry name" value="AAA"/>
    <property type="match status" value="1"/>
</dbReference>
<dbReference type="CDD" id="cd00009">
    <property type="entry name" value="AAA"/>
    <property type="match status" value="1"/>
</dbReference>
<dbReference type="InterPro" id="IPR000014">
    <property type="entry name" value="PAS"/>
</dbReference>
<dbReference type="SUPFAM" id="SSF55785">
    <property type="entry name" value="PYP-like sensor domain (PAS domain)"/>
    <property type="match status" value="1"/>
</dbReference>
<evidence type="ECO:0000256" key="1">
    <source>
        <dbReference type="ARBA" id="ARBA00022741"/>
    </source>
</evidence>
<protein>
    <submittedName>
        <fullName evidence="5">Sigma 54-interacting transcriptional regulator</fullName>
    </submittedName>
</protein>
<sequence>MYENVRNDKAAGFEPADLVTVSGSIETKNSVHSQLKEYLPEGASFISYSFEDGIPEKIYARVLLLTGESFEKRLRSANAIWEKSHLVIAKRAVNVECIHKLVSLGVSKKVLVVNDSLASAMDAIESIQGIGFTQLNYVPYSPEVPLSEICPDQIDCTLCVGEPRLVPPGFGPVYDIGTRIISAETIAEVWGYLGWPLEVVEKYLSKYMERVISMTQKAYSLNERMDEANKNLLSLINSINDGMMVYDQESGRISVFNNQLRKLSGITEDVIGKKFYKVFSSQQMIEFLSDRTGLKSEALLDLHGQKIMASRFSVETDKVVCTFKSVETIQTENSKLAKKLVEQGFYSKYSFDDIYGTSDIIRQTKSRAFRLAQTDLNILIEGESGTGKELFASAIHRASKRSDKPYIAINFSSLNDSLMESELFGYEEGAFTGARRGGKAGVFEMANGGTIFLDEIGDISQKMQVGLLRVLQEKEVMRIAGERIRYVDVRIIAATNQNLLEKVRQGLFREDLYYRLKIGYLYIPPLRKRKEDVPYLAQKLLLQNGGSGVSMTPELLRWMEKQPWNGNVRELKNLIIYMNALRTGNLLDMEDIPEGEYVHPPEISCNGTPPHDPGDQLLVLIETLLSQNRLLGRRQLLEEAKASGICMTEYRLRKTLKMLEEDGKIIMGKGKVGIRLK</sequence>
<reference evidence="5" key="2">
    <citation type="journal article" date="2021" name="PeerJ">
        <title>Extensive microbial diversity within the chicken gut microbiome revealed by metagenomics and culture.</title>
        <authorList>
            <person name="Gilroy R."/>
            <person name="Ravi A."/>
            <person name="Getino M."/>
            <person name="Pursley I."/>
            <person name="Horton D.L."/>
            <person name="Alikhan N.F."/>
            <person name="Baker D."/>
            <person name="Gharbi K."/>
            <person name="Hall N."/>
            <person name="Watson M."/>
            <person name="Adriaenssens E.M."/>
            <person name="Foster-Nyarko E."/>
            <person name="Jarju S."/>
            <person name="Secka A."/>
            <person name="Antonio M."/>
            <person name="Oren A."/>
            <person name="Chaudhuri R.R."/>
            <person name="La Ragione R."/>
            <person name="Hildebrand F."/>
            <person name="Pallen M.J."/>
        </authorList>
    </citation>
    <scope>NUCLEOTIDE SEQUENCE</scope>
    <source>
        <strain evidence="5">11300</strain>
    </source>
</reference>
<evidence type="ECO:0000259" key="3">
    <source>
        <dbReference type="PROSITE" id="PS50045"/>
    </source>
</evidence>
<dbReference type="Pfam" id="PF00158">
    <property type="entry name" value="Sigma54_activat"/>
    <property type="match status" value="1"/>
</dbReference>
<dbReference type="PROSITE" id="PS00676">
    <property type="entry name" value="SIGMA54_INTERACT_2"/>
    <property type="match status" value="1"/>
</dbReference>